<protein>
    <recommendedName>
        <fullName evidence="2">DC1 domain-containing protein</fullName>
    </recommendedName>
</protein>
<dbReference type="RefSeq" id="XP_030932144.1">
    <property type="nucleotide sequence ID" value="XM_031076284.1"/>
</dbReference>
<dbReference type="SUPFAM" id="SSF57889">
    <property type="entry name" value="Cysteine-rich domain"/>
    <property type="match status" value="1"/>
</dbReference>
<dbReference type="GeneID" id="115957935"/>
<reference evidence="3" key="2">
    <citation type="submission" date="2021-01" db="UniProtKB">
        <authorList>
            <consortium name="EnsemblPlants"/>
        </authorList>
    </citation>
    <scope>IDENTIFICATION</scope>
</reference>
<dbReference type="OrthoDB" id="1841377at2759"/>
<dbReference type="PANTHER" id="PTHR46477:SF15">
    <property type="entry name" value="CYSTEINE_HISTIDINE-RICH C1 DOMAIN PROTEIN"/>
    <property type="match status" value="1"/>
</dbReference>
<dbReference type="Proteomes" id="UP000594261">
    <property type="component" value="Chromosome 8"/>
</dbReference>
<evidence type="ECO:0000313" key="3">
    <source>
        <dbReference type="EnsemblPlants" id="QL08p059622:mrna:CDS:2"/>
    </source>
</evidence>
<dbReference type="PANTHER" id="PTHR46477">
    <property type="entry name" value="CYSTEINE/HISTIDINE-RICH C1 DOMAIN FAMILY PROTEIN"/>
    <property type="match status" value="1"/>
</dbReference>
<dbReference type="KEGG" id="qlo:115957935"/>
<evidence type="ECO:0000313" key="4">
    <source>
        <dbReference type="Proteomes" id="UP000594261"/>
    </source>
</evidence>
<feature type="domain" description="DC1" evidence="2">
    <location>
        <begin position="10"/>
        <end position="56"/>
    </location>
</feature>
<gene>
    <name evidence="3" type="primary">LOC115957935</name>
</gene>
<keyword evidence="1" id="KW-0677">Repeat</keyword>
<dbReference type="EMBL" id="LRBV02000008">
    <property type="status" value="NOT_ANNOTATED_CDS"/>
    <property type="molecule type" value="Genomic_DNA"/>
</dbReference>
<dbReference type="RefSeq" id="XP_030932145.1">
    <property type="nucleotide sequence ID" value="XM_031076285.1"/>
</dbReference>
<evidence type="ECO:0000259" key="2">
    <source>
        <dbReference type="Pfam" id="PF03107"/>
    </source>
</evidence>
<sequence>MLRITEIKHPSHRHRLTLFTSIQTSFQCDGCKEQGLESCYKCNKRNCNFHLHEDCALASGYGPITHQFFNNCSFTFHGEYQADNRNCVACGKNVRGFMYESSSNEALVLHPRCLKLPHSKTTSDHRVKVTLRKQVGVSFTGSKCQICNRRKLSEKIKGWAYVSDCGKHRYHVACVKDMIFNNLNNVQVLEPTEGSNTSILSLQVQQSVFNGKNFRKYGGKIIKLIVEVIISAIFGDAFSTILTLVDVIQPN</sequence>
<dbReference type="InParanoid" id="A0A7N2MES7"/>
<dbReference type="EnsemblPlants" id="QL08p059622:mrna">
    <property type="protein sequence ID" value="QL08p059622:mrna:CDS:2"/>
    <property type="gene ID" value="QL08p059622"/>
</dbReference>
<dbReference type="Gramene" id="QL08p059622:mrna">
    <property type="protein sequence ID" value="QL08p059622:mrna:CDS:2"/>
    <property type="gene ID" value="QL08p059622"/>
</dbReference>
<accession>A0A7N2MES7</accession>
<dbReference type="RefSeq" id="XP_030932146.1">
    <property type="nucleotide sequence ID" value="XM_031076286.1"/>
</dbReference>
<reference evidence="3 4" key="1">
    <citation type="journal article" date="2016" name="G3 (Bethesda)">
        <title>First Draft Assembly and Annotation of the Genome of a California Endemic Oak Quercus lobata Nee (Fagaceae).</title>
        <authorList>
            <person name="Sork V.L."/>
            <person name="Fitz-Gibbon S.T."/>
            <person name="Puiu D."/>
            <person name="Crepeau M."/>
            <person name="Gugger P.F."/>
            <person name="Sherman R."/>
            <person name="Stevens K."/>
            <person name="Langley C.H."/>
            <person name="Pellegrini M."/>
            <person name="Salzberg S.L."/>
        </authorList>
    </citation>
    <scope>NUCLEOTIDE SEQUENCE [LARGE SCALE GENOMIC DNA]</scope>
    <source>
        <strain evidence="3 4">cv. SW786</strain>
    </source>
</reference>
<name>A0A7N2MES7_QUELO</name>
<proteinExistence type="predicted"/>
<dbReference type="OMA" id="MNIENWK"/>
<dbReference type="Pfam" id="PF03107">
    <property type="entry name" value="C1_2"/>
    <property type="match status" value="1"/>
</dbReference>
<dbReference type="InterPro" id="IPR004146">
    <property type="entry name" value="DC1"/>
</dbReference>
<evidence type="ECO:0000256" key="1">
    <source>
        <dbReference type="ARBA" id="ARBA00022737"/>
    </source>
</evidence>
<keyword evidence="4" id="KW-1185">Reference proteome</keyword>
<organism evidence="3 4">
    <name type="scientific">Quercus lobata</name>
    <name type="common">Valley oak</name>
    <dbReference type="NCBI Taxonomy" id="97700"/>
    <lineage>
        <taxon>Eukaryota</taxon>
        <taxon>Viridiplantae</taxon>
        <taxon>Streptophyta</taxon>
        <taxon>Embryophyta</taxon>
        <taxon>Tracheophyta</taxon>
        <taxon>Spermatophyta</taxon>
        <taxon>Magnoliopsida</taxon>
        <taxon>eudicotyledons</taxon>
        <taxon>Gunneridae</taxon>
        <taxon>Pentapetalae</taxon>
        <taxon>rosids</taxon>
        <taxon>fabids</taxon>
        <taxon>Fagales</taxon>
        <taxon>Fagaceae</taxon>
        <taxon>Quercus</taxon>
    </lineage>
</organism>
<dbReference type="AlphaFoldDB" id="A0A7N2MES7"/>
<dbReference type="RefSeq" id="XP_030932147.1">
    <property type="nucleotide sequence ID" value="XM_031076287.1"/>
</dbReference>
<dbReference type="InterPro" id="IPR046349">
    <property type="entry name" value="C1-like_sf"/>
</dbReference>